<feature type="domain" description="Galactosyltransferase C-terminal" evidence="4">
    <location>
        <begin position="135"/>
        <end position="188"/>
    </location>
</feature>
<dbReference type="Proteomes" id="UP001597393">
    <property type="component" value="Unassembled WGS sequence"/>
</dbReference>
<comment type="caution">
    <text evidence="5">The sequence shown here is derived from an EMBL/GenBank/DDBJ whole genome shotgun (WGS) entry which is preliminary data.</text>
</comment>
<dbReference type="Pfam" id="PF02709">
    <property type="entry name" value="Glyco_transf_7C"/>
    <property type="match status" value="1"/>
</dbReference>
<keyword evidence="2 5" id="KW-0328">Glycosyltransferase</keyword>
<dbReference type="EMBL" id="JBHUMA010000006">
    <property type="protein sequence ID" value="MFD2599331.1"/>
    <property type="molecule type" value="Genomic_DNA"/>
</dbReference>
<dbReference type="Gene3D" id="3.90.550.10">
    <property type="entry name" value="Spore Coat Polysaccharide Biosynthesis Protein SpsA, Chain A"/>
    <property type="match status" value="1"/>
</dbReference>
<comment type="similarity">
    <text evidence="1">Belongs to the glycosyltransferase 2 family.</text>
</comment>
<dbReference type="InterPro" id="IPR029044">
    <property type="entry name" value="Nucleotide-diphossugar_trans"/>
</dbReference>
<proteinExistence type="inferred from homology"/>
<dbReference type="SUPFAM" id="SSF53448">
    <property type="entry name" value="Nucleotide-diphospho-sugar transferases"/>
    <property type="match status" value="1"/>
</dbReference>
<dbReference type="GO" id="GO:0016757">
    <property type="term" value="F:glycosyltransferase activity"/>
    <property type="evidence" value="ECO:0007669"/>
    <property type="project" value="UniProtKB-KW"/>
</dbReference>
<evidence type="ECO:0000256" key="1">
    <source>
        <dbReference type="ARBA" id="ARBA00006739"/>
    </source>
</evidence>
<protein>
    <submittedName>
        <fullName evidence="5">Glycosyltransferase family 2 protein</fullName>
        <ecNumber evidence="5">2.4.-.-</ecNumber>
    </submittedName>
</protein>
<dbReference type="EC" id="2.4.-.-" evidence="5"/>
<evidence type="ECO:0000256" key="2">
    <source>
        <dbReference type="ARBA" id="ARBA00022676"/>
    </source>
</evidence>
<keyword evidence="6" id="KW-1185">Reference proteome</keyword>
<dbReference type="PANTHER" id="PTHR43179:SF12">
    <property type="entry name" value="GALACTOFURANOSYLTRANSFERASE GLFT2"/>
    <property type="match status" value="1"/>
</dbReference>
<gene>
    <name evidence="5" type="ORF">ACFSQ3_10230</name>
</gene>
<organism evidence="5 6">
    <name type="scientific">Sphingobacterium corticis</name>
    <dbReference type="NCBI Taxonomy" id="1812823"/>
    <lineage>
        <taxon>Bacteria</taxon>
        <taxon>Pseudomonadati</taxon>
        <taxon>Bacteroidota</taxon>
        <taxon>Sphingobacteriia</taxon>
        <taxon>Sphingobacteriales</taxon>
        <taxon>Sphingobacteriaceae</taxon>
        <taxon>Sphingobacterium</taxon>
    </lineage>
</organism>
<dbReference type="RefSeq" id="WP_380869457.1">
    <property type="nucleotide sequence ID" value="NZ_JBHUMA010000006.1"/>
</dbReference>
<evidence type="ECO:0000313" key="6">
    <source>
        <dbReference type="Proteomes" id="UP001597393"/>
    </source>
</evidence>
<dbReference type="PANTHER" id="PTHR43179">
    <property type="entry name" value="RHAMNOSYLTRANSFERASE WBBL"/>
    <property type="match status" value="1"/>
</dbReference>
<reference evidence="6" key="1">
    <citation type="journal article" date="2019" name="Int. J. Syst. Evol. Microbiol.">
        <title>The Global Catalogue of Microorganisms (GCM) 10K type strain sequencing project: providing services to taxonomists for standard genome sequencing and annotation.</title>
        <authorList>
            <consortium name="The Broad Institute Genomics Platform"/>
            <consortium name="The Broad Institute Genome Sequencing Center for Infectious Disease"/>
            <person name="Wu L."/>
            <person name="Ma J."/>
        </authorList>
    </citation>
    <scope>NUCLEOTIDE SEQUENCE [LARGE SCALE GENOMIC DNA]</scope>
    <source>
        <strain evidence="6">KCTC 42248</strain>
    </source>
</reference>
<keyword evidence="3 5" id="KW-0808">Transferase</keyword>
<dbReference type="InterPro" id="IPR027791">
    <property type="entry name" value="Galactosyl_T_C"/>
</dbReference>
<evidence type="ECO:0000256" key="3">
    <source>
        <dbReference type="ARBA" id="ARBA00022679"/>
    </source>
</evidence>
<sequence length="261" mass="29929">MNALKNLLNGIERGSQWPSEVIIVYMNEDAYNLEHVYSFPIRSIILHTDKGINLGAARNLAMQESSTENNIFLDVDCIPEEHLIANYAKHMDEEDVLFSGQVRYLPAGYDRSKDWEDKLHQLSLPDPIRGDLQEYTYELFWSLNFGCSKKTFKQIGGFDSQYEGYGAEDTDFAFEARKHGVTLKTIPALSYHQHHATYKPPLNHLQTISTNAALFFSKWAVWPMEGWLSSFEQLGYLRRDAGNLQVLRLPTDSEIEAVRTS</sequence>
<evidence type="ECO:0000313" key="5">
    <source>
        <dbReference type="EMBL" id="MFD2599331.1"/>
    </source>
</evidence>
<accession>A0ABW5NJM1</accession>
<evidence type="ECO:0000259" key="4">
    <source>
        <dbReference type="Pfam" id="PF02709"/>
    </source>
</evidence>
<name>A0ABW5NJM1_9SPHI</name>